<name>A0AA40D6I5_9PEZI</name>
<keyword evidence="3" id="KW-1185">Reference proteome</keyword>
<feature type="domain" description="Heterokaryon incompatibility" evidence="1">
    <location>
        <begin position="48"/>
        <end position="231"/>
    </location>
</feature>
<dbReference type="PANTHER" id="PTHR24148">
    <property type="entry name" value="ANKYRIN REPEAT DOMAIN-CONTAINING PROTEIN 39 HOMOLOG-RELATED"/>
    <property type="match status" value="1"/>
</dbReference>
<evidence type="ECO:0000259" key="1">
    <source>
        <dbReference type="Pfam" id="PF06985"/>
    </source>
</evidence>
<proteinExistence type="predicted"/>
<reference evidence="2" key="1">
    <citation type="submission" date="2023-06" db="EMBL/GenBank/DDBJ databases">
        <title>Genome-scale phylogeny and comparative genomics of the fungal order Sordariales.</title>
        <authorList>
            <consortium name="Lawrence Berkeley National Laboratory"/>
            <person name="Hensen N."/>
            <person name="Bonometti L."/>
            <person name="Westerberg I."/>
            <person name="Brannstrom I.O."/>
            <person name="Guillou S."/>
            <person name="Cros-Aarteil S."/>
            <person name="Calhoun S."/>
            <person name="Haridas S."/>
            <person name="Kuo A."/>
            <person name="Mondo S."/>
            <person name="Pangilinan J."/>
            <person name="Riley R."/>
            <person name="Labutti K."/>
            <person name="Andreopoulos B."/>
            <person name="Lipzen A."/>
            <person name="Chen C."/>
            <person name="Yanf M."/>
            <person name="Daum C."/>
            <person name="Ng V."/>
            <person name="Clum A."/>
            <person name="Steindorff A."/>
            <person name="Ohm R."/>
            <person name="Martin F."/>
            <person name="Silar P."/>
            <person name="Natvig D."/>
            <person name="Lalanne C."/>
            <person name="Gautier V."/>
            <person name="Ament-Velasquez S.L."/>
            <person name="Kruys A."/>
            <person name="Hutchinson M.I."/>
            <person name="Powell A.J."/>
            <person name="Barry K."/>
            <person name="Miller A.N."/>
            <person name="Grigoriev I.V."/>
            <person name="Debuchy R."/>
            <person name="Gladieux P."/>
            <person name="Thoren M.H."/>
            <person name="Johannesson H."/>
        </authorList>
    </citation>
    <scope>NUCLEOTIDE SEQUENCE</scope>
    <source>
        <strain evidence="2">CBS 307.81</strain>
    </source>
</reference>
<dbReference type="InterPro" id="IPR010730">
    <property type="entry name" value="HET"/>
</dbReference>
<dbReference type="InterPro" id="IPR052895">
    <property type="entry name" value="HetReg/Transcr_Mod"/>
</dbReference>
<organism evidence="2 3">
    <name type="scientific">Cercophora samala</name>
    <dbReference type="NCBI Taxonomy" id="330535"/>
    <lineage>
        <taxon>Eukaryota</taxon>
        <taxon>Fungi</taxon>
        <taxon>Dikarya</taxon>
        <taxon>Ascomycota</taxon>
        <taxon>Pezizomycotina</taxon>
        <taxon>Sordariomycetes</taxon>
        <taxon>Sordariomycetidae</taxon>
        <taxon>Sordariales</taxon>
        <taxon>Lasiosphaeriaceae</taxon>
        <taxon>Cercophora</taxon>
    </lineage>
</organism>
<evidence type="ECO:0000313" key="3">
    <source>
        <dbReference type="Proteomes" id="UP001174997"/>
    </source>
</evidence>
<accession>A0AA40D6I5</accession>
<dbReference type="Pfam" id="PF26639">
    <property type="entry name" value="Het-6_barrel"/>
    <property type="match status" value="1"/>
</dbReference>
<evidence type="ECO:0000313" key="2">
    <source>
        <dbReference type="EMBL" id="KAK0663517.1"/>
    </source>
</evidence>
<dbReference type="AlphaFoldDB" id="A0AA40D6I5"/>
<dbReference type="Proteomes" id="UP001174997">
    <property type="component" value="Unassembled WGS sequence"/>
</dbReference>
<dbReference type="Pfam" id="PF06985">
    <property type="entry name" value="HET"/>
    <property type="match status" value="1"/>
</dbReference>
<protein>
    <submittedName>
        <fullName evidence="2">Heterokaryon incompatibility protein-domain-containing protein</fullName>
    </submittedName>
</protein>
<dbReference type="EMBL" id="JAULSY010000128">
    <property type="protein sequence ID" value="KAK0663517.1"/>
    <property type="molecule type" value="Genomic_DNA"/>
</dbReference>
<dbReference type="PANTHER" id="PTHR24148:SF73">
    <property type="entry name" value="HET DOMAIN PROTEIN (AFU_ORTHOLOGUE AFUA_8G01020)"/>
    <property type="match status" value="1"/>
</dbReference>
<sequence>MDAPPHAVYQPLDSSRNEIRLLSITGEVEGRLTCHLETVSLTENTPSFTALSYVWGHLQLTDGIILEGIKVSITSSLNAALKSVTRHWQAEFRDRDPATLRLWADGICINQRDNDERASQVQLMATLYASAELVIGWLGTTEPGRVAKALECVADIGPWFHSMKAMRPAGEWEGQITEKDLAWLNFLFPHLCDLEPVDAEHPAAGPGNTTWSAICFLLDLPYWHRIWIFQEAVLADRLLLASPSAATPYTMLEHIADAVRQIDRWWVGHAPSFIHPRIWRTMFRSPPRWEKVYIIQHARNRRLAFGDTSQALGLPENARTTVYDLAYAAAKLQATNKKDYVYGMLGVTGLSINPDYSDDKPYYGPWMEWVKAWTKLPAPSTPDPQFCELKFLFMAGVGFFDYPSGCSTWVPHFSGIAEKPPGTPPWLLGKADSSFEPGPALLELGDGWLRVSGQAVQRISRVVSLPLPDSTNPERSLPLNSSGISTALMLFIGQFVSQNCQHPSGTPPLLALTRVFLCDFATPLSDVLFFKGYRTMLAILISAWATTQPTYPTDFSNLDGFLAEKLGEPESTFNTIEWVLRNLWTSSEARQTKFEPKLEWFKLSWDDSDHILGSLGEIGYLIEGMVPFETDDGHLGMCPRGAQAGDLVCVLHGSSVPIILRPVGGPSTQYHHVGLCSLLGFMNGETHPSDLRRFVIV</sequence>
<gene>
    <name evidence="2" type="ORF">QBC41DRAFT_24012</name>
</gene>
<comment type="caution">
    <text evidence="2">The sequence shown here is derived from an EMBL/GenBank/DDBJ whole genome shotgun (WGS) entry which is preliminary data.</text>
</comment>